<evidence type="ECO:0000313" key="2">
    <source>
        <dbReference type="EMBL" id="GAG92650.1"/>
    </source>
</evidence>
<dbReference type="SUPFAM" id="SSF56281">
    <property type="entry name" value="Metallo-hydrolase/oxidoreductase"/>
    <property type="match status" value="1"/>
</dbReference>
<dbReference type="Pfam" id="PF12706">
    <property type="entry name" value="Lactamase_B_2"/>
    <property type="match status" value="1"/>
</dbReference>
<dbReference type="InterPro" id="IPR036866">
    <property type="entry name" value="RibonucZ/Hydroxyglut_hydro"/>
</dbReference>
<comment type="caution">
    <text evidence="2">The sequence shown here is derived from an EMBL/GenBank/DDBJ whole genome shotgun (WGS) entry which is preliminary data.</text>
</comment>
<dbReference type="Gene3D" id="3.60.15.10">
    <property type="entry name" value="Ribonuclease Z/Hydroxyacylglutathione hydrolase-like"/>
    <property type="match status" value="1"/>
</dbReference>
<evidence type="ECO:0000259" key="1">
    <source>
        <dbReference type="Pfam" id="PF12706"/>
    </source>
</evidence>
<accession>X1BC98</accession>
<protein>
    <recommendedName>
        <fullName evidence="1">Metallo-beta-lactamase domain-containing protein</fullName>
    </recommendedName>
</protein>
<name>X1BC98_9ZZZZ</name>
<proteinExistence type="predicted"/>
<dbReference type="AlphaFoldDB" id="X1BC98"/>
<dbReference type="PANTHER" id="PTHR42663:SF6">
    <property type="entry name" value="HYDROLASE C777.06C-RELATED"/>
    <property type="match status" value="1"/>
</dbReference>
<organism evidence="2">
    <name type="scientific">marine sediment metagenome</name>
    <dbReference type="NCBI Taxonomy" id="412755"/>
    <lineage>
        <taxon>unclassified sequences</taxon>
        <taxon>metagenomes</taxon>
        <taxon>ecological metagenomes</taxon>
    </lineage>
</organism>
<feature type="non-terminal residue" evidence="2">
    <location>
        <position position="233"/>
    </location>
</feature>
<dbReference type="InterPro" id="IPR001279">
    <property type="entry name" value="Metallo-B-lactamas"/>
</dbReference>
<dbReference type="PANTHER" id="PTHR42663">
    <property type="entry name" value="HYDROLASE C777.06C-RELATED-RELATED"/>
    <property type="match status" value="1"/>
</dbReference>
<reference evidence="2" key="1">
    <citation type="journal article" date="2014" name="Front. Microbiol.">
        <title>High frequency of phylogenetically diverse reductive dehalogenase-homologous genes in deep subseafloor sedimentary metagenomes.</title>
        <authorList>
            <person name="Kawai M."/>
            <person name="Futagami T."/>
            <person name="Toyoda A."/>
            <person name="Takaki Y."/>
            <person name="Nishi S."/>
            <person name="Hori S."/>
            <person name="Arai W."/>
            <person name="Tsubouchi T."/>
            <person name="Morono Y."/>
            <person name="Uchiyama I."/>
            <person name="Ito T."/>
            <person name="Fujiyama A."/>
            <person name="Inagaki F."/>
            <person name="Takami H."/>
        </authorList>
    </citation>
    <scope>NUCLEOTIDE SEQUENCE</scope>
    <source>
        <strain evidence="2">Expedition CK06-06</strain>
    </source>
</reference>
<dbReference type="EMBL" id="BART01020817">
    <property type="protein sequence ID" value="GAG92650.1"/>
    <property type="molecule type" value="Genomic_DNA"/>
</dbReference>
<gene>
    <name evidence="2" type="ORF">S01H4_38575</name>
</gene>
<sequence>MEITFLGTAAATSYPLVFCRCKACKQARKLGGRDFRKRSSLLINRDLLIDFGPDIMTASFMYGISIPDIRYCLQTHSHSDHFDASHFSTRIPEYAVENIPHLELYASNATLRKMSEMLKNEGCVTNLLDQKEQERMNISVHPAKYLQSFEAGNYQITAFPTSHDKSVDSLLYTITENDYTVFYGVDTDIIPEETWKGFHEKKLKFDIVVLDHTYGPNMHGEGHLNANQFIEHA</sequence>
<feature type="domain" description="Metallo-beta-lactamase" evidence="1">
    <location>
        <begin position="46"/>
        <end position="231"/>
    </location>
</feature>